<dbReference type="CDD" id="cd17906">
    <property type="entry name" value="CheX"/>
    <property type="match status" value="1"/>
</dbReference>
<keyword evidence="1" id="KW-0145">Chemotaxis</keyword>
<accession>A0ABU9K9C9</accession>
<evidence type="ECO:0000313" key="4">
    <source>
        <dbReference type="Proteomes" id="UP001389717"/>
    </source>
</evidence>
<dbReference type="PANTHER" id="PTHR39452">
    <property type="entry name" value="CHEY-P PHOSPHATASE CHEX"/>
    <property type="match status" value="1"/>
</dbReference>
<proteinExistence type="predicted"/>
<dbReference type="InterPro" id="IPR028976">
    <property type="entry name" value="CheC-like_sf"/>
</dbReference>
<evidence type="ECO:0000256" key="1">
    <source>
        <dbReference type="ARBA" id="ARBA00022500"/>
    </source>
</evidence>
<dbReference type="Proteomes" id="UP001389717">
    <property type="component" value="Unassembled WGS sequence"/>
</dbReference>
<protein>
    <submittedName>
        <fullName evidence="3">Chemotaxis protein CheX</fullName>
    </submittedName>
</protein>
<dbReference type="EMBL" id="JBBYAF010000017">
    <property type="protein sequence ID" value="MEL3972701.1"/>
    <property type="molecule type" value="Genomic_DNA"/>
</dbReference>
<organism evidence="3 4">
    <name type="scientific">Rossellomorea oryzaecorticis</name>
    <dbReference type="NCBI Taxonomy" id="1396505"/>
    <lineage>
        <taxon>Bacteria</taxon>
        <taxon>Bacillati</taxon>
        <taxon>Bacillota</taxon>
        <taxon>Bacilli</taxon>
        <taxon>Bacillales</taxon>
        <taxon>Bacillaceae</taxon>
        <taxon>Rossellomorea</taxon>
    </lineage>
</organism>
<dbReference type="RefSeq" id="WP_341983237.1">
    <property type="nucleotide sequence ID" value="NZ_JBBYAF010000017.1"/>
</dbReference>
<keyword evidence="4" id="KW-1185">Reference proteome</keyword>
<evidence type="ECO:0000313" key="3">
    <source>
        <dbReference type="EMBL" id="MEL3972701.1"/>
    </source>
</evidence>
<reference evidence="3 4" key="1">
    <citation type="submission" date="2024-04" db="EMBL/GenBank/DDBJ databases">
        <title>Bacillus oryzaecorticis sp. nov., a moderately halophilic bacterium isolated from rice husks.</title>
        <authorList>
            <person name="Zhu H.-S."/>
        </authorList>
    </citation>
    <scope>NUCLEOTIDE SEQUENCE [LARGE SCALE GENOMIC DNA]</scope>
    <source>
        <strain evidence="3 4">ZC255</strain>
    </source>
</reference>
<dbReference type="SUPFAM" id="SSF103039">
    <property type="entry name" value="CheC-like"/>
    <property type="match status" value="1"/>
</dbReference>
<dbReference type="Pfam" id="PF13690">
    <property type="entry name" value="CheX"/>
    <property type="match status" value="1"/>
</dbReference>
<gene>
    <name evidence="3" type="ORF">AAEO50_10450</name>
</gene>
<name>A0ABU9K9C9_9BACI</name>
<dbReference type="Gene3D" id="3.40.1550.10">
    <property type="entry name" value="CheC-like"/>
    <property type="match status" value="1"/>
</dbReference>
<sequence>MTLTSSVTDLLDNFITSLKGVIPLVVTVYEPVSLREPYNKHNIGVLIGMTGDTRGRFVIDGDEESFQALAASMFGMPLAGEMLQSFAGELGNMIVGNLATSIAQSGHNVDITTPTVIAGESKLYGFHQAIQLPMTIENVGDFLILFMIEA</sequence>
<comment type="caution">
    <text evidence="3">The sequence shown here is derived from an EMBL/GenBank/DDBJ whole genome shotgun (WGS) entry which is preliminary data.</text>
</comment>
<dbReference type="InterPro" id="IPR038756">
    <property type="entry name" value="CheX-like"/>
</dbReference>
<feature type="domain" description="Chemotaxis phosphatase CheX-like" evidence="2">
    <location>
        <begin position="44"/>
        <end position="121"/>
    </location>
</feature>
<evidence type="ECO:0000259" key="2">
    <source>
        <dbReference type="Pfam" id="PF13690"/>
    </source>
</evidence>
<dbReference type="InterPro" id="IPR028051">
    <property type="entry name" value="CheX-like_dom"/>
</dbReference>
<dbReference type="PANTHER" id="PTHR39452:SF1">
    <property type="entry name" value="CHEY-P PHOSPHATASE CHEX"/>
    <property type="match status" value="1"/>
</dbReference>